<accession>A0A1I4AR31</accession>
<gene>
    <name evidence="1" type="ORF">SAMN02745775_10496</name>
</gene>
<protein>
    <submittedName>
        <fullName evidence="1">Uncharacterized protein</fullName>
    </submittedName>
</protein>
<name>A0A1I4AR31_9PROT</name>
<evidence type="ECO:0000313" key="1">
    <source>
        <dbReference type="EMBL" id="SFK58955.1"/>
    </source>
</evidence>
<dbReference type="Proteomes" id="UP000199473">
    <property type="component" value="Unassembled WGS sequence"/>
</dbReference>
<reference evidence="1 2" key="1">
    <citation type="submission" date="2016-10" db="EMBL/GenBank/DDBJ databases">
        <authorList>
            <person name="de Groot N.N."/>
        </authorList>
    </citation>
    <scope>NUCLEOTIDE SEQUENCE [LARGE SCALE GENOMIC DNA]</scope>
    <source>
        <strain evidence="1 2">DSM 19981</strain>
    </source>
</reference>
<dbReference type="AlphaFoldDB" id="A0A1I4AR31"/>
<keyword evidence="2" id="KW-1185">Reference proteome</keyword>
<dbReference type="EMBL" id="FOSQ01000004">
    <property type="protein sequence ID" value="SFK58955.1"/>
    <property type="molecule type" value="Genomic_DNA"/>
</dbReference>
<sequence>MQEQGQPRVLLVFQTHFFDRWCEAAFRQVAAGCPPHVTPIVAFHQAPRVAIPKRLARVAHHIVPTADLRSPAYPGKSAGPDWDLWRGGHTDLIALHAFLAHPGHDHYWAVEYDVRFSGPWSRFLRAFEGDDADLLISSVLRRRDDPAWFNWPSLSAPEPLAEDRTLRVFLPIFRASRAMVAAMDGAYRAGWAGHCEATWGTVALARGLSVVDLGGEGEFTPDRYRGRFYLNCPRQVHLAPGTLVFKPALYRMGRRPDMLWHPVKPFFWRAEAKEGLRDIKRRAGIVVRGVAGWVRRRRPSAEPPPGAAAT</sequence>
<dbReference type="STRING" id="1123062.SAMN02745775_10496"/>
<evidence type="ECO:0000313" key="2">
    <source>
        <dbReference type="Proteomes" id="UP000199473"/>
    </source>
</evidence>
<proteinExistence type="predicted"/>
<organism evidence="1 2">
    <name type="scientific">Falsiroseomonas stagni DSM 19981</name>
    <dbReference type="NCBI Taxonomy" id="1123062"/>
    <lineage>
        <taxon>Bacteria</taxon>
        <taxon>Pseudomonadati</taxon>
        <taxon>Pseudomonadota</taxon>
        <taxon>Alphaproteobacteria</taxon>
        <taxon>Acetobacterales</taxon>
        <taxon>Roseomonadaceae</taxon>
        <taxon>Falsiroseomonas</taxon>
    </lineage>
</organism>